<dbReference type="InterPro" id="IPR013022">
    <property type="entry name" value="Xyl_isomerase-like_TIM-brl"/>
</dbReference>
<dbReference type="GO" id="GO:0005739">
    <property type="term" value="C:mitochondrion"/>
    <property type="evidence" value="ECO:0007669"/>
    <property type="project" value="UniProtKB-SubCell"/>
</dbReference>
<keyword evidence="6" id="KW-0227">DNA damage</keyword>
<dbReference type="EMBL" id="UIVT01000002">
    <property type="protein sequence ID" value="SVP91582.1"/>
    <property type="molecule type" value="Genomic_DNA"/>
</dbReference>
<evidence type="ECO:0000256" key="8">
    <source>
        <dbReference type="ARBA" id="ARBA00022833"/>
    </source>
</evidence>
<keyword evidence="9" id="KW-0496">Mitochondrion</keyword>
<evidence type="ECO:0000256" key="7">
    <source>
        <dbReference type="ARBA" id="ARBA00022801"/>
    </source>
</evidence>
<dbReference type="AlphaFoldDB" id="A0A3B0MP11"/>
<evidence type="ECO:0000313" key="16">
    <source>
        <dbReference type="EMBL" id="SVP91863.1"/>
    </source>
</evidence>
<dbReference type="VEuPathDB" id="PiroplasmaDB:TA12590"/>
<evidence type="ECO:0000259" key="14">
    <source>
        <dbReference type="Pfam" id="PF01261"/>
    </source>
</evidence>
<dbReference type="Pfam" id="PF01261">
    <property type="entry name" value="AP_endonuc_2"/>
    <property type="match status" value="1"/>
</dbReference>
<gene>
    <name evidence="15" type="ORF">TAT_000184000</name>
    <name evidence="16" type="ORF">TAV_000184200</name>
</gene>
<dbReference type="PANTHER" id="PTHR21445:SF0">
    <property type="entry name" value="APURINIC-APYRIMIDINIC ENDONUCLEASE"/>
    <property type="match status" value="1"/>
</dbReference>
<accession>A0A3B0MP11</accession>
<keyword evidence="5" id="KW-0479">Metal-binding</keyword>
<dbReference type="SMART" id="SM00518">
    <property type="entry name" value="AP2Ec"/>
    <property type="match status" value="1"/>
</dbReference>
<evidence type="ECO:0000256" key="11">
    <source>
        <dbReference type="ARBA" id="ARBA00023211"/>
    </source>
</evidence>
<evidence type="ECO:0000256" key="12">
    <source>
        <dbReference type="ARBA" id="ARBA00054483"/>
    </source>
</evidence>
<evidence type="ECO:0000256" key="2">
    <source>
        <dbReference type="ARBA" id="ARBA00001947"/>
    </source>
</evidence>
<comment type="function">
    <text evidence="12">Plays a role in mitochondrial DNA base excision repair (BER) pathway induced by oxidative stress. Has apurinic/apyrimidinic (AP) endonuclease activity towards double-stranded DNA (dsDNA) with a preference for C as opposite base. Has 3'-phosphatase activity; removes 3'-phosphate from blunt-end, recessed, and gapped DNA templates and thus, removes 3'-blocks for DNA polymerase activity during BER. Lacks 3'-5' exonuclease activity and does not cleave damaged bases by nucleotide incision repair (NIR).</text>
</comment>
<evidence type="ECO:0000256" key="10">
    <source>
        <dbReference type="ARBA" id="ARBA00023204"/>
    </source>
</evidence>
<keyword evidence="13" id="KW-0732">Signal</keyword>
<sequence>MRFIFLPLIVVICMIFNFCTGISQKRTLQLYSYIYSNNLHIHHDILTKFSEMATKVKTKLVKKEKKEELNNELETKLESVKTKKAVKKTPKSLTQTKLDFTTPTASPTKWAKIPPLDPKEDVDEAYKKIAELREKSNVYIGAHVSASGGPEYSVPNAYNILGQSFALFLKNQRTWNWKPLSKSAIEKFKSNMSSHNYDPKFVLPHASYLINMANPDPEKRNRAFDNFLDDIQRCEQLGIKLYNFHPGSTCGLCEKKEGIQHISDCINKALEMTKGVTIVLENAAGQKNVIGSKFDDLKQIIANVEDKSRVGVCLDTCHLFAAGYDIRTTEQFEQVMKDFDNVVGLKYLRAVHLNDSKSDLGSGLDRHENIGKGKLSEETFRFIVNSPYFKNIPIILETPVTEGNEGVYKQEVKLMYSLLD</sequence>
<keyword evidence="10" id="KW-0234">DNA repair</keyword>
<comment type="similarity">
    <text evidence="4">Belongs to the AP endonuclease 2 family.</text>
</comment>
<evidence type="ECO:0000313" key="15">
    <source>
        <dbReference type="EMBL" id="SVP91582.1"/>
    </source>
</evidence>
<dbReference type="SUPFAM" id="SSF51658">
    <property type="entry name" value="Xylose isomerase-like"/>
    <property type="match status" value="1"/>
</dbReference>
<feature type="domain" description="Xylose isomerase-like TIM barrel" evidence="14">
    <location>
        <begin position="164"/>
        <end position="417"/>
    </location>
</feature>
<organism evidence="16">
    <name type="scientific">Theileria annulata</name>
    <dbReference type="NCBI Taxonomy" id="5874"/>
    <lineage>
        <taxon>Eukaryota</taxon>
        <taxon>Sar</taxon>
        <taxon>Alveolata</taxon>
        <taxon>Apicomplexa</taxon>
        <taxon>Aconoidasida</taxon>
        <taxon>Piroplasmida</taxon>
        <taxon>Theileriidae</taxon>
        <taxon>Theileria</taxon>
    </lineage>
</organism>
<keyword evidence="16" id="KW-0255">Endonuclease</keyword>
<dbReference type="GO" id="GO:0008270">
    <property type="term" value="F:zinc ion binding"/>
    <property type="evidence" value="ECO:0007669"/>
    <property type="project" value="InterPro"/>
</dbReference>
<reference evidence="16" key="1">
    <citation type="submission" date="2018-07" db="EMBL/GenBank/DDBJ databases">
        <authorList>
            <person name="Quirk P.G."/>
            <person name="Krulwich T.A."/>
        </authorList>
    </citation>
    <scope>NUCLEOTIDE SEQUENCE</scope>
    <source>
        <strain evidence="16">Anand</strain>
    </source>
</reference>
<dbReference type="NCBIfam" id="TIGR00587">
    <property type="entry name" value="nfo"/>
    <property type="match status" value="1"/>
</dbReference>
<dbReference type="GO" id="GO:0003677">
    <property type="term" value="F:DNA binding"/>
    <property type="evidence" value="ECO:0007669"/>
    <property type="project" value="InterPro"/>
</dbReference>
<dbReference type="PROSITE" id="PS00731">
    <property type="entry name" value="AP_NUCLEASE_F2_3"/>
    <property type="match status" value="1"/>
</dbReference>
<dbReference type="CDD" id="cd00019">
    <property type="entry name" value="AP2Ec"/>
    <property type="match status" value="1"/>
</dbReference>
<keyword evidence="11" id="KW-0464">Manganese</keyword>
<dbReference type="NCBIfam" id="NF002199">
    <property type="entry name" value="PRK01060.1-4"/>
    <property type="match status" value="1"/>
</dbReference>
<keyword evidence="8" id="KW-0862">Zinc</keyword>
<dbReference type="FunFam" id="3.20.20.150:FF:000001">
    <property type="entry name" value="Probable endonuclease 4"/>
    <property type="match status" value="1"/>
</dbReference>
<dbReference type="InterPro" id="IPR001719">
    <property type="entry name" value="AP_endonuc_2"/>
</dbReference>
<dbReference type="GO" id="GO:0003906">
    <property type="term" value="F:DNA-(apurinic or apyrimidinic site) endonuclease activity"/>
    <property type="evidence" value="ECO:0007669"/>
    <property type="project" value="TreeGrafter"/>
</dbReference>
<dbReference type="InterPro" id="IPR018246">
    <property type="entry name" value="AP_endonuc_F2_Zn_BS"/>
</dbReference>
<name>A0A3B0MP11_THEAN</name>
<protein>
    <submittedName>
        <fullName evidence="16">Apurinic/apyrimidinic endonuclease Apn1-like, putative</fullName>
    </submittedName>
</protein>
<evidence type="ECO:0000256" key="1">
    <source>
        <dbReference type="ARBA" id="ARBA00001936"/>
    </source>
</evidence>
<feature type="chain" id="PRO_5033366881" evidence="13">
    <location>
        <begin position="22"/>
        <end position="420"/>
    </location>
</feature>
<dbReference type="HAMAP" id="MF_00152">
    <property type="entry name" value="Nfo"/>
    <property type="match status" value="1"/>
</dbReference>
<evidence type="ECO:0000256" key="4">
    <source>
        <dbReference type="ARBA" id="ARBA00005340"/>
    </source>
</evidence>
<keyword evidence="16" id="KW-0540">Nuclease</keyword>
<evidence type="ECO:0000256" key="5">
    <source>
        <dbReference type="ARBA" id="ARBA00022723"/>
    </source>
</evidence>
<keyword evidence="7" id="KW-0378">Hydrolase</keyword>
<evidence type="ECO:0000256" key="13">
    <source>
        <dbReference type="SAM" id="SignalP"/>
    </source>
</evidence>
<dbReference type="GO" id="GO:0005634">
    <property type="term" value="C:nucleus"/>
    <property type="evidence" value="ECO:0007669"/>
    <property type="project" value="TreeGrafter"/>
</dbReference>
<dbReference type="InterPro" id="IPR036237">
    <property type="entry name" value="Xyl_isomerase-like_sf"/>
</dbReference>
<evidence type="ECO:0000256" key="9">
    <source>
        <dbReference type="ARBA" id="ARBA00023128"/>
    </source>
</evidence>
<feature type="signal peptide" evidence="13">
    <location>
        <begin position="1"/>
        <end position="21"/>
    </location>
</feature>
<comment type="subcellular location">
    <subcellularLocation>
        <location evidence="3">Mitochondrion</location>
    </subcellularLocation>
</comment>
<dbReference type="EMBL" id="UIVS01000002">
    <property type="protein sequence ID" value="SVP91863.1"/>
    <property type="molecule type" value="Genomic_DNA"/>
</dbReference>
<dbReference type="PROSITE" id="PS00729">
    <property type="entry name" value="AP_NUCLEASE_F2_1"/>
    <property type="match status" value="1"/>
</dbReference>
<dbReference type="PROSITE" id="PS00730">
    <property type="entry name" value="AP_NUCLEASE_F2_2"/>
    <property type="match status" value="1"/>
</dbReference>
<proteinExistence type="inferred from homology"/>
<dbReference type="PROSITE" id="PS51432">
    <property type="entry name" value="AP_NUCLEASE_F2_4"/>
    <property type="match status" value="1"/>
</dbReference>
<comment type="cofactor">
    <cofactor evidence="2">
        <name>Zn(2+)</name>
        <dbReference type="ChEBI" id="CHEBI:29105"/>
    </cofactor>
</comment>
<dbReference type="PANTHER" id="PTHR21445">
    <property type="entry name" value="ENDONUCLEASE IV ENDODEOXYRIBONUCLEASE IV"/>
    <property type="match status" value="1"/>
</dbReference>
<evidence type="ECO:0000256" key="6">
    <source>
        <dbReference type="ARBA" id="ARBA00022763"/>
    </source>
</evidence>
<comment type="cofactor">
    <cofactor evidence="1">
        <name>Mn(2+)</name>
        <dbReference type="ChEBI" id="CHEBI:29035"/>
    </cofactor>
</comment>
<dbReference type="GO" id="GO:0006284">
    <property type="term" value="P:base-excision repair"/>
    <property type="evidence" value="ECO:0007669"/>
    <property type="project" value="TreeGrafter"/>
</dbReference>
<dbReference type="Gene3D" id="3.20.20.150">
    <property type="entry name" value="Divalent-metal-dependent TIM barrel enzymes"/>
    <property type="match status" value="1"/>
</dbReference>
<dbReference type="GO" id="GO:0008081">
    <property type="term" value="F:phosphoric diester hydrolase activity"/>
    <property type="evidence" value="ECO:0007669"/>
    <property type="project" value="TreeGrafter"/>
</dbReference>
<evidence type="ECO:0000256" key="3">
    <source>
        <dbReference type="ARBA" id="ARBA00004173"/>
    </source>
</evidence>